<reference evidence="3 4" key="1">
    <citation type="submission" date="2020-08" db="EMBL/GenBank/DDBJ databases">
        <title>Genome public.</title>
        <authorList>
            <person name="Liu C."/>
            <person name="Sun Q."/>
        </authorList>
    </citation>
    <scope>NUCLEOTIDE SEQUENCE [LARGE SCALE GENOMIC DNA]</scope>
    <source>
        <strain evidence="3 4">M2</strain>
    </source>
</reference>
<dbReference type="CDD" id="cd07341">
    <property type="entry name" value="M56_BlaR1_MecR1_like"/>
    <property type="match status" value="1"/>
</dbReference>
<evidence type="ECO:0000313" key="4">
    <source>
        <dbReference type="Proteomes" id="UP000641741"/>
    </source>
</evidence>
<sequence length="1137" mass="124917">MRISYMQIMNNLMQTGLTVSLAALVPLLLRRVLKKRYPARAVCLVWALLALRLLVPVQLTLPEAPVQVTPRTNYVMQDDRMLFEQAGLPVEQTPARWVTDEQAAALSHAGTSRTTTFNLTAVLLGLWLAGVVISAIRQAVSYGILKRRLDRTAVSAKRADLLDVLASQRSGLGISRKIPLLISPAADCPMLAGFIRPALYLPDENISAADAAFIFRHELTHCRHGDLWLKLLLTAAQCVHWFNPLVYLIVRFAQEDIELACDDAVVRGQNAAYRRAYGETILRSAVAQSRRRQSLVSCFGDDKKTLMRRFEGLFDKSVKKRGAALIVLVALLTATLGGTIAVGTKKDPAAAEARALLMANTFAQAYVDEDAAAYMKYLAPDSDLAKYDDYFSTGAAVYRRYVTRYDPETGTALIVFEYVWDADRVAAMDVHAPSPGVPFREAIRLHFTGEGSDMLISSMTFEVSSDTFTSDPDNNYLVSSLDDFKLLYANDLGLPDFVAASDGLTIGSGDPTQAAETLLGLSPAASQLSGTDSAAPDITKVTFTFRDNSKVILTMVDQFGQGWLPQDWTDGNGKASRTAADLAQQYARGLLHKSGQYIYPILTPEKQQEFISQQYDMTGGTQWTWKFGSSSPSVRDYVLVPTDDDSAYRIICRMDGGGISDVRTGYLVQTTCEDGGRRMISDVTELSDADMTQSELFRLYYSTGLALPSLPDEVGNFSGLPRTDSLTAAQDAFYYFGNPVDGSKASWIADVTQIQSIVRSDIRGGAYIDIVQLTFTDGSDPINVQMEKTGSGYWKPTGIQEDVSAMSGANVLPVSADAFGAISFANLPTLNTGDIIIFNFGSKPVGGVHLVNHLVDAAGRIRYQNMTDDETTLTRTNSGYVYTIPQSVSELLASDLSVPFYHALTLEYTDAQHIRHTAVAAYMTNAMTQLENPPLPSGGYYSDALGCTLKLPQEFRNAVSANINTDGTMTFFVKDTDSVLMTLTAQLLSVLKRDFGENWAENYPVPVRPLAERDGLAYFLIYPSDVQYDPADEQAAAQYQTLFEAAQRISPEDLALDADPHDTSVYERRNMEDTEHYGDRTTAELLFYLPISDGAYTEGILATLDARYREDKTAFEQALRVADSTAQSLWAQHLAAQ</sequence>
<protein>
    <submittedName>
        <fullName evidence="3">M56 family metallopeptidase</fullName>
    </submittedName>
</protein>
<keyword evidence="1" id="KW-1133">Transmembrane helix</keyword>
<evidence type="ECO:0000259" key="2">
    <source>
        <dbReference type="Pfam" id="PF05569"/>
    </source>
</evidence>
<name>A0ABR7GP66_9FIRM</name>
<dbReference type="PANTHER" id="PTHR34978">
    <property type="entry name" value="POSSIBLE SENSOR-TRANSDUCER PROTEIN BLAR"/>
    <property type="match status" value="1"/>
</dbReference>
<proteinExistence type="predicted"/>
<dbReference type="PANTHER" id="PTHR34978:SF3">
    <property type="entry name" value="SLR0241 PROTEIN"/>
    <property type="match status" value="1"/>
</dbReference>
<dbReference type="Pfam" id="PF05569">
    <property type="entry name" value="Peptidase_M56"/>
    <property type="match status" value="1"/>
</dbReference>
<feature type="transmembrane region" description="Helical" evidence="1">
    <location>
        <begin position="323"/>
        <end position="343"/>
    </location>
</feature>
<dbReference type="Proteomes" id="UP000641741">
    <property type="component" value="Unassembled WGS sequence"/>
</dbReference>
<feature type="domain" description="Peptidase M56" evidence="2">
    <location>
        <begin position="12"/>
        <end position="311"/>
    </location>
</feature>
<organism evidence="3 4">
    <name type="scientific">Agathobaculum hominis</name>
    <dbReference type="NCBI Taxonomy" id="2763014"/>
    <lineage>
        <taxon>Bacteria</taxon>
        <taxon>Bacillati</taxon>
        <taxon>Bacillota</taxon>
        <taxon>Clostridia</taxon>
        <taxon>Eubacteriales</taxon>
        <taxon>Butyricicoccaceae</taxon>
        <taxon>Agathobaculum</taxon>
    </lineage>
</organism>
<evidence type="ECO:0000256" key="1">
    <source>
        <dbReference type="SAM" id="Phobius"/>
    </source>
</evidence>
<dbReference type="RefSeq" id="WP_186970259.1">
    <property type="nucleotide sequence ID" value="NZ_JACOPK010000008.1"/>
</dbReference>
<keyword evidence="1" id="KW-0472">Membrane</keyword>
<keyword evidence="4" id="KW-1185">Reference proteome</keyword>
<evidence type="ECO:0000313" key="3">
    <source>
        <dbReference type="EMBL" id="MBC5696099.1"/>
    </source>
</evidence>
<keyword evidence="1" id="KW-0812">Transmembrane</keyword>
<feature type="transmembrane region" description="Helical" evidence="1">
    <location>
        <begin position="41"/>
        <end position="61"/>
    </location>
</feature>
<dbReference type="EMBL" id="JACOPK010000008">
    <property type="protein sequence ID" value="MBC5696099.1"/>
    <property type="molecule type" value="Genomic_DNA"/>
</dbReference>
<dbReference type="InterPro" id="IPR008756">
    <property type="entry name" value="Peptidase_M56"/>
</dbReference>
<accession>A0ABR7GP66</accession>
<feature type="transmembrane region" description="Helical" evidence="1">
    <location>
        <begin position="117"/>
        <end position="140"/>
    </location>
</feature>
<gene>
    <name evidence="3" type="ORF">H8S02_09090</name>
</gene>
<comment type="caution">
    <text evidence="3">The sequence shown here is derived from an EMBL/GenBank/DDBJ whole genome shotgun (WGS) entry which is preliminary data.</text>
</comment>
<feature type="transmembrane region" description="Helical" evidence="1">
    <location>
        <begin position="12"/>
        <end position="29"/>
    </location>
</feature>
<dbReference type="InterPro" id="IPR052173">
    <property type="entry name" value="Beta-lactam_resp_regulator"/>
</dbReference>